<organism evidence="3 4">
    <name type="scientific">Mariprofundus micogutta</name>
    <dbReference type="NCBI Taxonomy" id="1921010"/>
    <lineage>
        <taxon>Bacteria</taxon>
        <taxon>Pseudomonadati</taxon>
        <taxon>Pseudomonadota</taxon>
        <taxon>Candidatius Mariprofundia</taxon>
        <taxon>Mariprofundales</taxon>
        <taxon>Mariprofundaceae</taxon>
        <taxon>Mariprofundus</taxon>
    </lineage>
</organism>
<feature type="signal peptide" evidence="1">
    <location>
        <begin position="1"/>
        <end position="20"/>
    </location>
</feature>
<feature type="chain" id="PRO_5012318258" description="Uncharacterized protein TP-0789 domain-containing protein" evidence="1">
    <location>
        <begin position="21"/>
        <end position="271"/>
    </location>
</feature>
<dbReference type="Proteomes" id="UP000231632">
    <property type="component" value="Unassembled WGS sequence"/>
</dbReference>
<dbReference type="CDD" id="cd16329">
    <property type="entry name" value="LolA_like"/>
    <property type="match status" value="1"/>
</dbReference>
<comment type="caution">
    <text evidence="3">The sequence shown here is derived from an EMBL/GenBank/DDBJ whole genome shotgun (WGS) entry which is preliminary data.</text>
</comment>
<accession>A0A1L8CRA2</accession>
<name>A0A1L8CRA2_9PROT</name>
<sequence>MNIQKLALITFAIAICTGMAAVLSYGEEITGEEVMQRVDNRDDGDDLTQKIYQKLIDRRGGERERFIIAFRKDYGKDSKSISYFLQPANIRDTALLTYDYDGTARDDDQWLYLPALKKVRRISASDRGDYFMGTDFTFEDIKQTPELDDYNWTWLGTETVDGFDCWVVQGEPKTDDLKKNLGYAKTVNYVRKDNNMAIRIDYWDRKGQELKHFRIVEMQEVQGIWTALKMEMVNVQTGHSTVMVFSEQKYNSGISDRAFSERMLKRGYRGH</sequence>
<evidence type="ECO:0000259" key="2">
    <source>
        <dbReference type="Pfam" id="PF17131"/>
    </source>
</evidence>
<gene>
    <name evidence="3" type="ORF">MMIC_P2429</name>
</gene>
<dbReference type="STRING" id="1921010.MMIC_P2429"/>
<protein>
    <recommendedName>
        <fullName evidence="2">Uncharacterized protein TP-0789 domain-containing protein</fullName>
    </recommendedName>
</protein>
<proteinExistence type="predicted"/>
<dbReference type="Pfam" id="PF17131">
    <property type="entry name" value="LolA_like"/>
    <property type="match status" value="1"/>
</dbReference>
<keyword evidence="4" id="KW-1185">Reference proteome</keyword>
<dbReference type="InterPro" id="IPR033399">
    <property type="entry name" value="TP_0789-like"/>
</dbReference>
<feature type="domain" description="Uncharacterized protein TP-0789" evidence="2">
    <location>
        <begin position="77"/>
        <end position="266"/>
    </location>
</feature>
<dbReference type="EMBL" id="BDFD01000034">
    <property type="protein sequence ID" value="GAV21440.1"/>
    <property type="molecule type" value="Genomic_DNA"/>
</dbReference>
<evidence type="ECO:0000313" key="3">
    <source>
        <dbReference type="EMBL" id="GAV21440.1"/>
    </source>
</evidence>
<dbReference type="OrthoDB" id="9803781at2"/>
<evidence type="ECO:0000256" key="1">
    <source>
        <dbReference type="SAM" id="SignalP"/>
    </source>
</evidence>
<reference evidence="3 4" key="1">
    <citation type="journal article" date="2017" name="Arch. Microbiol.">
        <title>Mariprofundus micogutta sp. nov., a novel iron-oxidizing zetaproteobacterium isolated from a deep-sea hydrothermal field at the Bayonnaise knoll of the Izu-Ogasawara arc, and a description of Mariprofundales ord. nov. and Zetaproteobacteria classis nov.</title>
        <authorList>
            <person name="Makita H."/>
            <person name="Tanaka E."/>
            <person name="Mitsunobu S."/>
            <person name="Miyazaki M."/>
            <person name="Nunoura T."/>
            <person name="Uematsu K."/>
            <person name="Takaki Y."/>
            <person name="Nishi S."/>
            <person name="Shimamura S."/>
            <person name="Takai K."/>
        </authorList>
    </citation>
    <scope>NUCLEOTIDE SEQUENCE [LARGE SCALE GENOMIC DNA]</scope>
    <source>
        <strain evidence="3 4">ET2</strain>
    </source>
</reference>
<dbReference type="AlphaFoldDB" id="A0A1L8CRA2"/>
<dbReference type="Gene3D" id="2.50.20.10">
    <property type="entry name" value="Lipoprotein localisation LolA/LolB/LppX"/>
    <property type="match status" value="1"/>
</dbReference>
<dbReference type="RefSeq" id="WP_072660731.1">
    <property type="nucleotide sequence ID" value="NZ_BDFD01000034.1"/>
</dbReference>
<keyword evidence="1" id="KW-0732">Signal</keyword>
<evidence type="ECO:0000313" key="4">
    <source>
        <dbReference type="Proteomes" id="UP000231632"/>
    </source>
</evidence>